<dbReference type="Proteomes" id="UP000252585">
    <property type="component" value="Unassembled WGS sequence"/>
</dbReference>
<organism evidence="2 3">
    <name type="scientific">Saliterribacillus persicus</name>
    <dbReference type="NCBI Taxonomy" id="930114"/>
    <lineage>
        <taxon>Bacteria</taxon>
        <taxon>Bacillati</taxon>
        <taxon>Bacillota</taxon>
        <taxon>Bacilli</taxon>
        <taxon>Bacillales</taxon>
        <taxon>Bacillaceae</taxon>
        <taxon>Saliterribacillus</taxon>
    </lineage>
</organism>
<reference evidence="2 3" key="1">
    <citation type="submission" date="2018-07" db="EMBL/GenBank/DDBJ databases">
        <title>Genomic Encyclopedia of Type Strains, Phase IV (KMG-IV): sequencing the most valuable type-strain genomes for metagenomic binning, comparative biology and taxonomic classification.</title>
        <authorList>
            <person name="Goeker M."/>
        </authorList>
    </citation>
    <scope>NUCLEOTIDE SEQUENCE [LARGE SCALE GENOMIC DNA]</scope>
    <source>
        <strain evidence="2 3">DSM 27696</strain>
    </source>
</reference>
<dbReference type="RefSeq" id="WP_114351398.1">
    <property type="nucleotide sequence ID" value="NZ_QPJJ01000001.1"/>
</dbReference>
<dbReference type="OrthoDB" id="2374547at2"/>
<dbReference type="EMBL" id="QPJJ01000001">
    <property type="protein sequence ID" value="RCW77470.1"/>
    <property type="molecule type" value="Genomic_DNA"/>
</dbReference>
<accession>A0A368YB32</accession>
<dbReference type="InterPro" id="IPR014852">
    <property type="entry name" value="YwhD"/>
</dbReference>
<gene>
    <name evidence="2" type="ORF">DFR57_101344</name>
</gene>
<evidence type="ECO:0000313" key="3">
    <source>
        <dbReference type="Proteomes" id="UP000252585"/>
    </source>
</evidence>
<evidence type="ECO:0000313" key="2">
    <source>
        <dbReference type="EMBL" id="RCW77470.1"/>
    </source>
</evidence>
<dbReference type="AlphaFoldDB" id="A0A368YB32"/>
<protein>
    <submittedName>
        <fullName evidence="2">YwhD-like protein</fullName>
    </submittedName>
</protein>
<name>A0A368YB32_9BACI</name>
<feature type="region of interest" description="Disordered" evidence="1">
    <location>
        <begin position="1"/>
        <end position="24"/>
    </location>
</feature>
<dbReference type="Pfam" id="PF08741">
    <property type="entry name" value="YwhD"/>
    <property type="match status" value="1"/>
</dbReference>
<comment type="caution">
    <text evidence="2">The sequence shown here is derived from an EMBL/GenBank/DDBJ whole genome shotgun (WGS) entry which is preliminary data.</text>
</comment>
<proteinExistence type="predicted"/>
<keyword evidence="3" id="KW-1185">Reference proteome</keyword>
<sequence length="174" mass="19934">MADNQNPTNKKKSNPFTIMKDDSTDGHGGYGVGTVSLENISPVIIDPNEERAYVDMAAMHARSDVERRVKFLPNRDEVPNGLLYWIVWVTVERGENGLYYHGVAGSEIRVDRSIKRAYKSMPEHVNHMDKSMKGHVIIDHMDEKSRQLLSDFLKEFNEEMWQNASDELRNALAK</sequence>
<evidence type="ECO:0000256" key="1">
    <source>
        <dbReference type="SAM" id="MobiDB-lite"/>
    </source>
</evidence>